<comment type="similarity">
    <text evidence="8 9">Belongs to the autoinducer synthase family.</text>
</comment>
<dbReference type="InterPro" id="IPR001690">
    <property type="entry name" value="Autoind_synthase"/>
</dbReference>
<evidence type="ECO:0000313" key="11">
    <source>
        <dbReference type="Proteomes" id="UP001596111"/>
    </source>
</evidence>
<dbReference type="EC" id="2.3.1.184" evidence="1 9"/>
<organism evidence="10 11">
    <name type="scientific">Rhodanobacter terrae</name>
    <dbReference type="NCBI Taxonomy" id="418647"/>
    <lineage>
        <taxon>Bacteria</taxon>
        <taxon>Pseudomonadati</taxon>
        <taxon>Pseudomonadota</taxon>
        <taxon>Gammaproteobacteria</taxon>
        <taxon>Lysobacterales</taxon>
        <taxon>Rhodanobacteraceae</taxon>
        <taxon>Rhodanobacter</taxon>
    </lineage>
</organism>
<dbReference type="PROSITE" id="PS51187">
    <property type="entry name" value="AUTOINDUCER_SYNTH_2"/>
    <property type="match status" value="1"/>
</dbReference>
<name>A0ABW0SVL2_9GAMM</name>
<sequence length="203" mass="22431">MFTVVKGTGSQLVPGLEAALAIYRYEIFVETLCWQLPVKNGLEVDQFDLPDTSYVIVQDADGAVCGCARLLPTTRAYLLDEVFPCLMNGEPSPHTPEVWELSRFSTKVIGEKTPPSREEARKRFCDLFSAVVEMAIEQGAVRLITFTAMGIERILRSIGLHAHRVGPPQLIDGEPVLALWIELDDQTRQALGLPKAALSGVRH</sequence>
<protein>
    <recommendedName>
        <fullName evidence="2 9">Acyl-homoserine-lactone synthase</fullName>
        <ecNumber evidence="1 9">2.3.1.184</ecNumber>
    </recommendedName>
    <alternativeName>
        <fullName evidence="9">Autoinducer synthesis protein</fullName>
    </alternativeName>
</protein>
<evidence type="ECO:0000313" key="10">
    <source>
        <dbReference type="EMBL" id="MFC5581081.1"/>
    </source>
</evidence>
<keyword evidence="5 9" id="KW-0949">S-adenosyl-L-methionine</keyword>
<gene>
    <name evidence="10" type="ORF">ACFPPB_08165</name>
</gene>
<evidence type="ECO:0000256" key="8">
    <source>
        <dbReference type="PROSITE-ProRule" id="PRU00533"/>
    </source>
</evidence>
<dbReference type="PANTHER" id="PTHR39322">
    <property type="entry name" value="ACYL-HOMOSERINE-LACTONE SYNTHASE"/>
    <property type="match status" value="1"/>
</dbReference>
<dbReference type="Gene3D" id="3.40.630.30">
    <property type="match status" value="1"/>
</dbReference>
<keyword evidence="3 8" id="KW-0673">Quorum sensing</keyword>
<comment type="catalytic activity">
    <reaction evidence="7 9">
        <text>a fatty acyl-[ACP] + S-adenosyl-L-methionine = an N-acyl-L-homoserine lactone + S-methyl-5'-thioadenosine + holo-[ACP] + H(+)</text>
        <dbReference type="Rhea" id="RHEA:10096"/>
        <dbReference type="Rhea" id="RHEA-COMP:9685"/>
        <dbReference type="Rhea" id="RHEA-COMP:14125"/>
        <dbReference type="ChEBI" id="CHEBI:15378"/>
        <dbReference type="ChEBI" id="CHEBI:17509"/>
        <dbReference type="ChEBI" id="CHEBI:55474"/>
        <dbReference type="ChEBI" id="CHEBI:59789"/>
        <dbReference type="ChEBI" id="CHEBI:64479"/>
        <dbReference type="ChEBI" id="CHEBI:138651"/>
        <dbReference type="EC" id="2.3.1.184"/>
    </reaction>
</comment>
<evidence type="ECO:0000256" key="3">
    <source>
        <dbReference type="ARBA" id="ARBA00022654"/>
    </source>
</evidence>
<dbReference type="PANTHER" id="PTHR39322:SF1">
    <property type="entry name" value="ISOVALERYL-HOMOSERINE LACTONE SYNTHASE"/>
    <property type="match status" value="1"/>
</dbReference>
<evidence type="ECO:0000256" key="1">
    <source>
        <dbReference type="ARBA" id="ARBA00012340"/>
    </source>
</evidence>
<keyword evidence="4 9" id="KW-0808">Transferase</keyword>
<evidence type="ECO:0000256" key="6">
    <source>
        <dbReference type="ARBA" id="ARBA00022929"/>
    </source>
</evidence>
<reference evidence="11" key="1">
    <citation type="journal article" date="2019" name="Int. J. Syst. Evol. Microbiol.">
        <title>The Global Catalogue of Microorganisms (GCM) 10K type strain sequencing project: providing services to taxonomists for standard genome sequencing and annotation.</title>
        <authorList>
            <consortium name="The Broad Institute Genomics Platform"/>
            <consortium name="The Broad Institute Genome Sequencing Center for Infectious Disease"/>
            <person name="Wu L."/>
            <person name="Ma J."/>
        </authorList>
    </citation>
    <scope>NUCLEOTIDE SEQUENCE [LARGE SCALE GENOMIC DNA]</scope>
    <source>
        <strain evidence="11">CGMCC 1.13587</strain>
    </source>
</reference>
<dbReference type="RefSeq" id="WP_377326172.1">
    <property type="nucleotide sequence ID" value="NZ_JBHSNG010000006.1"/>
</dbReference>
<dbReference type="PRINTS" id="PR01549">
    <property type="entry name" value="AUTOINDCRSYN"/>
</dbReference>
<evidence type="ECO:0000256" key="4">
    <source>
        <dbReference type="ARBA" id="ARBA00022679"/>
    </source>
</evidence>
<keyword evidence="6 8" id="KW-0071">Autoinducer synthesis</keyword>
<dbReference type="EMBL" id="JBHSNG010000006">
    <property type="protein sequence ID" value="MFC5581081.1"/>
    <property type="molecule type" value="Genomic_DNA"/>
</dbReference>
<dbReference type="Pfam" id="PF00765">
    <property type="entry name" value="Autoind_synth"/>
    <property type="match status" value="1"/>
</dbReference>
<accession>A0ABW0SVL2</accession>
<evidence type="ECO:0000256" key="2">
    <source>
        <dbReference type="ARBA" id="ARBA00018768"/>
    </source>
</evidence>
<dbReference type="InterPro" id="IPR016181">
    <property type="entry name" value="Acyl_CoA_acyltransferase"/>
</dbReference>
<evidence type="ECO:0000256" key="5">
    <source>
        <dbReference type="ARBA" id="ARBA00022691"/>
    </source>
</evidence>
<comment type="caution">
    <text evidence="10">The sequence shown here is derived from an EMBL/GenBank/DDBJ whole genome shotgun (WGS) entry which is preliminary data.</text>
</comment>
<proteinExistence type="inferred from homology"/>
<keyword evidence="11" id="KW-1185">Reference proteome</keyword>
<evidence type="ECO:0000256" key="7">
    <source>
        <dbReference type="ARBA" id="ARBA00048576"/>
    </source>
</evidence>
<dbReference type="Proteomes" id="UP001596111">
    <property type="component" value="Unassembled WGS sequence"/>
</dbReference>
<evidence type="ECO:0000256" key="9">
    <source>
        <dbReference type="RuleBase" id="RU361135"/>
    </source>
</evidence>
<dbReference type="SUPFAM" id="SSF55729">
    <property type="entry name" value="Acyl-CoA N-acyltransferases (Nat)"/>
    <property type="match status" value="1"/>
</dbReference>